<dbReference type="PROSITE" id="PS50880">
    <property type="entry name" value="TOPRIM"/>
    <property type="match status" value="1"/>
</dbReference>
<dbReference type="InterPro" id="IPR000093">
    <property type="entry name" value="DNA_Rcmb_RecR"/>
</dbReference>
<dbReference type="InterPro" id="IPR015967">
    <property type="entry name" value="Rcmb_RecR_Znf"/>
</dbReference>
<dbReference type="HAMAP" id="MF_00017">
    <property type="entry name" value="RecR"/>
    <property type="match status" value="1"/>
</dbReference>
<keyword evidence="5 7" id="KW-0233">DNA recombination</keyword>
<dbReference type="PROSITE" id="PS01300">
    <property type="entry name" value="RECR"/>
    <property type="match status" value="1"/>
</dbReference>
<dbReference type="Gene3D" id="3.40.1360.10">
    <property type="match status" value="1"/>
</dbReference>
<dbReference type="Pfam" id="PF21175">
    <property type="entry name" value="RecR_C"/>
    <property type="match status" value="1"/>
</dbReference>
<name>A0A380N2D7_9GAMM</name>
<dbReference type="InterPro" id="IPR006171">
    <property type="entry name" value="TOPRIM_dom"/>
</dbReference>
<evidence type="ECO:0000256" key="3">
    <source>
        <dbReference type="ARBA" id="ARBA00022771"/>
    </source>
</evidence>
<dbReference type="PANTHER" id="PTHR30446">
    <property type="entry name" value="RECOMBINATION PROTEIN RECR"/>
    <property type="match status" value="1"/>
</dbReference>
<sequence length="202" mass="21999">MSFSPSFDRLVEALTCLPGVGAKTAQRMALDLLLKKQTQAAQLAETIEYALHTAQRCESCRNLSDEAICLICRNAHRDQQTLCVVEAPADVLAIEQSTDYQGLYFVLMGHISPLDGIGPEALGLDILDKRLAQGEIKELVLATNSTLEGEATAYFLNELAAKHHVRATRLAHGVPIGGELAYIDKGTLSLAFKTRAIYQSNE</sequence>
<organism evidence="9 10">
    <name type="scientific">Suttonella indologenes</name>
    <dbReference type="NCBI Taxonomy" id="13276"/>
    <lineage>
        <taxon>Bacteria</taxon>
        <taxon>Pseudomonadati</taxon>
        <taxon>Pseudomonadota</taxon>
        <taxon>Gammaproteobacteria</taxon>
        <taxon>Cardiobacteriales</taxon>
        <taxon>Cardiobacteriaceae</taxon>
        <taxon>Suttonella</taxon>
    </lineage>
</organism>
<keyword evidence="2 7" id="KW-0227">DNA damage</keyword>
<dbReference type="Gene3D" id="6.10.250.240">
    <property type="match status" value="1"/>
</dbReference>
<dbReference type="PANTHER" id="PTHR30446:SF0">
    <property type="entry name" value="RECOMBINATION PROTEIN RECR"/>
    <property type="match status" value="1"/>
</dbReference>
<protein>
    <recommendedName>
        <fullName evidence="7">Recombination protein RecR</fullName>
    </recommendedName>
</protein>
<dbReference type="InterPro" id="IPR034137">
    <property type="entry name" value="TOPRIM_RecR"/>
</dbReference>
<dbReference type="FunFam" id="3.40.1360.10:FF:000001">
    <property type="entry name" value="Recombination protein RecR"/>
    <property type="match status" value="1"/>
</dbReference>
<dbReference type="InterPro" id="IPR023627">
    <property type="entry name" value="Rcmb_RecR"/>
</dbReference>
<keyword evidence="6 7" id="KW-0234">DNA repair</keyword>
<dbReference type="NCBIfam" id="TIGR00615">
    <property type="entry name" value="recR"/>
    <property type="match status" value="1"/>
</dbReference>
<dbReference type="Pfam" id="PF02132">
    <property type="entry name" value="RecR_ZnF"/>
    <property type="match status" value="1"/>
</dbReference>
<evidence type="ECO:0000313" key="9">
    <source>
        <dbReference type="EMBL" id="SUO98081.1"/>
    </source>
</evidence>
<dbReference type="Gene3D" id="1.10.8.420">
    <property type="entry name" value="RecR Domain 1"/>
    <property type="match status" value="1"/>
</dbReference>
<comment type="function">
    <text evidence="7">May play a role in DNA repair. It seems to be involved in an RecBC-independent recombinational process of DNA repair. It may act with RecF and RecO.</text>
</comment>
<gene>
    <name evidence="7 9" type="primary">recR</name>
    <name evidence="9" type="ORF">NCTC10717_01822</name>
</gene>
<evidence type="ECO:0000256" key="7">
    <source>
        <dbReference type="HAMAP-Rule" id="MF_00017"/>
    </source>
</evidence>
<dbReference type="GO" id="GO:0006281">
    <property type="term" value="P:DNA repair"/>
    <property type="evidence" value="ECO:0007669"/>
    <property type="project" value="UniProtKB-UniRule"/>
</dbReference>
<evidence type="ECO:0000256" key="4">
    <source>
        <dbReference type="ARBA" id="ARBA00022833"/>
    </source>
</evidence>
<comment type="similarity">
    <text evidence="7">Belongs to the RecR family.</text>
</comment>
<dbReference type="Pfam" id="PF13662">
    <property type="entry name" value="Toprim_4"/>
    <property type="match status" value="1"/>
</dbReference>
<evidence type="ECO:0000256" key="5">
    <source>
        <dbReference type="ARBA" id="ARBA00023172"/>
    </source>
</evidence>
<keyword evidence="4 7" id="KW-0862">Zinc</keyword>
<feature type="domain" description="Toprim" evidence="8">
    <location>
        <begin position="80"/>
        <end position="175"/>
    </location>
</feature>
<accession>A0A380N2D7</accession>
<keyword evidence="10" id="KW-1185">Reference proteome</keyword>
<evidence type="ECO:0000256" key="6">
    <source>
        <dbReference type="ARBA" id="ARBA00023204"/>
    </source>
</evidence>
<evidence type="ECO:0000313" key="10">
    <source>
        <dbReference type="Proteomes" id="UP000254575"/>
    </source>
</evidence>
<proteinExistence type="inferred from homology"/>
<feature type="zinc finger region" description="C4-type" evidence="7">
    <location>
        <begin position="57"/>
        <end position="72"/>
    </location>
</feature>
<dbReference type="OrthoDB" id="9802672at2"/>
<evidence type="ECO:0000256" key="1">
    <source>
        <dbReference type="ARBA" id="ARBA00022723"/>
    </source>
</evidence>
<dbReference type="RefSeq" id="WP_115218953.1">
    <property type="nucleotide sequence ID" value="NZ_UHIA01000004.1"/>
</dbReference>
<dbReference type="SMART" id="SM00493">
    <property type="entry name" value="TOPRIM"/>
    <property type="match status" value="1"/>
</dbReference>
<dbReference type="GO" id="GO:0008270">
    <property type="term" value="F:zinc ion binding"/>
    <property type="evidence" value="ECO:0007669"/>
    <property type="project" value="UniProtKB-KW"/>
</dbReference>
<keyword evidence="3 7" id="KW-0863">Zinc-finger</keyword>
<evidence type="ECO:0000256" key="2">
    <source>
        <dbReference type="ARBA" id="ARBA00022763"/>
    </source>
</evidence>
<dbReference type="Pfam" id="PF21176">
    <property type="entry name" value="RecR_HhH"/>
    <property type="match status" value="1"/>
</dbReference>
<dbReference type="EMBL" id="UHIA01000004">
    <property type="protein sequence ID" value="SUO98081.1"/>
    <property type="molecule type" value="Genomic_DNA"/>
</dbReference>
<dbReference type="SUPFAM" id="SSF111304">
    <property type="entry name" value="Recombination protein RecR"/>
    <property type="match status" value="1"/>
</dbReference>
<keyword evidence="1 7" id="KW-0479">Metal-binding</keyword>
<reference evidence="9 10" key="1">
    <citation type="submission" date="2018-06" db="EMBL/GenBank/DDBJ databases">
        <authorList>
            <consortium name="Pathogen Informatics"/>
            <person name="Doyle S."/>
        </authorList>
    </citation>
    <scope>NUCLEOTIDE SEQUENCE [LARGE SCALE GENOMIC DNA]</scope>
    <source>
        <strain evidence="9 10">NCTC10717</strain>
    </source>
</reference>
<dbReference type="GO" id="GO:0006310">
    <property type="term" value="P:DNA recombination"/>
    <property type="evidence" value="ECO:0007669"/>
    <property type="project" value="UniProtKB-UniRule"/>
</dbReference>
<evidence type="ECO:0000259" key="8">
    <source>
        <dbReference type="PROSITE" id="PS50880"/>
    </source>
</evidence>
<dbReference type="CDD" id="cd01025">
    <property type="entry name" value="TOPRIM_recR"/>
    <property type="match status" value="1"/>
</dbReference>
<dbReference type="GO" id="GO:0003677">
    <property type="term" value="F:DNA binding"/>
    <property type="evidence" value="ECO:0007669"/>
    <property type="project" value="UniProtKB-UniRule"/>
</dbReference>
<dbReference type="AlphaFoldDB" id="A0A380N2D7"/>
<dbReference type="Proteomes" id="UP000254575">
    <property type="component" value="Unassembled WGS sequence"/>
</dbReference>